<keyword evidence="3" id="KW-0238">DNA-binding</keyword>
<dbReference type="PROSITE" id="PS50888">
    <property type="entry name" value="BHLH"/>
    <property type="match status" value="1"/>
</dbReference>
<dbReference type="AlphaFoldDB" id="A0A2Z7C5P4"/>
<evidence type="ECO:0000259" key="7">
    <source>
        <dbReference type="PROSITE" id="PS50888"/>
    </source>
</evidence>
<dbReference type="Proteomes" id="UP000250235">
    <property type="component" value="Unassembled WGS sequence"/>
</dbReference>
<protein>
    <submittedName>
        <fullName evidence="8">Rhd six-like 1</fullName>
    </submittedName>
</protein>
<keyword evidence="5" id="KW-0539">Nucleus</keyword>
<feature type="domain" description="BHLH" evidence="7">
    <location>
        <begin position="192"/>
        <end position="241"/>
    </location>
</feature>
<dbReference type="SUPFAM" id="SSF47459">
    <property type="entry name" value="HLH, helix-loop-helix DNA-binding domain"/>
    <property type="match status" value="1"/>
</dbReference>
<reference evidence="8 9" key="1">
    <citation type="journal article" date="2015" name="Proc. Natl. Acad. Sci. U.S.A.">
        <title>The resurrection genome of Boea hygrometrica: A blueprint for survival of dehydration.</title>
        <authorList>
            <person name="Xiao L."/>
            <person name="Yang G."/>
            <person name="Zhang L."/>
            <person name="Yang X."/>
            <person name="Zhao S."/>
            <person name="Ji Z."/>
            <person name="Zhou Q."/>
            <person name="Hu M."/>
            <person name="Wang Y."/>
            <person name="Chen M."/>
            <person name="Xu Y."/>
            <person name="Jin H."/>
            <person name="Xiao X."/>
            <person name="Hu G."/>
            <person name="Bao F."/>
            <person name="Hu Y."/>
            <person name="Wan P."/>
            <person name="Li L."/>
            <person name="Deng X."/>
            <person name="Kuang T."/>
            <person name="Xiang C."/>
            <person name="Zhu J.K."/>
            <person name="Oliver M.J."/>
            <person name="He Y."/>
        </authorList>
    </citation>
    <scope>NUCLEOTIDE SEQUENCE [LARGE SCALE GENOMIC DNA]</scope>
    <source>
        <strain evidence="9">cv. XS01</strain>
    </source>
</reference>
<evidence type="ECO:0000256" key="1">
    <source>
        <dbReference type="ARBA" id="ARBA00004123"/>
    </source>
</evidence>
<dbReference type="GO" id="GO:0048766">
    <property type="term" value="P:root hair initiation"/>
    <property type="evidence" value="ECO:0007669"/>
    <property type="project" value="UniProtKB-ARBA"/>
</dbReference>
<evidence type="ECO:0000313" key="8">
    <source>
        <dbReference type="EMBL" id="KZV42255.1"/>
    </source>
</evidence>
<evidence type="ECO:0000256" key="6">
    <source>
        <dbReference type="SAM" id="MobiDB-lite"/>
    </source>
</evidence>
<dbReference type="GO" id="GO:0005634">
    <property type="term" value="C:nucleus"/>
    <property type="evidence" value="ECO:0007669"/>
    <property type="project" value="UniProtKB-SubCell"/>
</dbReference>
<sequence length="277" mass="30919">MNYEQFFSGPSSSEKICHDEHRRAQIPGKAAENNFATNNFSSESSPTNELGFQVQPAYYLLAESGSMRDFKPEFCNVIGNGTLLNFEVDTNVMPANNSYARMSKEDEYNGWVDFPKFFATDNILPETSSHHHAAVPLNDRENVMDKGIQELGRPETSKNKRPALVDGVRGLKKHCDVVSSPMTKSTKSESTPRKDPLSIAAKNRRERISERLKTLQELVPNGSKVDMVTMLEKAISYVKFLQLQVKVLATDEFWPSQGGKAPELSQVKEAIDAILGS</sequence>
<dbReference type="EMBL" id="KQ999284">
    <property type="protein sequence ID" value="KZV42255.1"/>
    <property type="molecule type" value="Genomic_DNA"/>
</dbReference>
<evidence type="ECO:0000256" key="5">
    <source>
        <dbReference type="ARBA" id="ARBA00023242"/>
    </source>
</evidence>
<dbReference type="CDD" id="cd11454">
    <property type="entry name" value="bHLH_AtIND_like"/>
    <property type="match status" value="1"/>
</dbReference>
<dbReference type="Pfam" id="PF00010">
    <property type="entry name" value="HLH"/>
    <property type="match status" value="1"/>
</dbReference>
<dbReference type="GO" id="GO:0046983">
    <property type="term" value="F:protein dimerization activity"/>
    <property type="evidence" value="ECO:0007669"/>
    <property type="project" value="InterPro"/>
</dbReference>
<evidence type="ECO:0000256" key="3">
    <source>
        <dbReference type="ARBA" id="ARBA00023125"/>
    </source>
</evidence>
<dbReference type="InterPro" id="IPR036638">
    <property type="entry name" value="HLH_DNA-bd_sf"/>
</dbReference>
<dbReference type="PANTHER" id="PTHR45914:SF59">
    <property type="entry name" value="TRANSCRIPTION FACTOR BHLH83-LIKE"/>
    <property type="match status" value="1"/>
</dbReference>
<dbReference type="InterPro" id="IPR045843">
    <property type="entry name" value="IND-like"/>
</dbReference>
<feature type="region of interest" description="Disordered" evidence="6">
    <location>
        <begin position="177"/>
        <end position="196"/>
    </location>
</feature>
<evidence type="ECO:0000256" key="2">
    <source>
        <dbReference type="ARBA" id="ARBA00023015"/>
    </source>
</evidence>
<keyword evidence="2" id="KW-0805">Transcription regulation</keyword>
<dbReference type="GO" id="GO:0003700">
    <property type="term" value="F:DNA-binding transcription factor activity"/>
    <property type="evidence" value="ECO:0007669"/>
    <property type="project" value="InterPro"/>
</dbReference>
<dbReference type="OrthoDB" id="687495at2759"/>
<name>A0A2Z7C5P4_9LAMI</name>
<comment type="subcellular location">
    <subcellularLocation>
        <location evidence="1">Nucleus</location>
    </subcellularLocation>
</comment>
<proteinExistence type="predicted"/>
<dbReference type="SMART" id="SM00353">
    <property type="entry name" value="HLH"/>
    <property type="match status" value="1"/>
</dbReference>
<organism evidence="8 9">
    <name type="scientific">Dorcoceras hygrometricum</name>
    <dbReference type="NCBI Taxonomy" id="472368"/>
    <lineage>
        <taxon>Eukaryota</taxon>
        <taxon>Viridiplantae</taxon>
        <taxon>Streptophyta</taxon>
        <taxon>Embryophyta</taxon>
        <taxon>Tracheophyta</taxon>
        <taxon>Spermatophyta</taxon>
        <taxon>Magnoliopsida</taxon>
        <taxon>eudicotyledons</taxon>
        <taxon>Gunneridae</taxon>
        <taxon>Pentapetalae</taxon>
        <taxon>asterids</taxon>
        <taxon>lamiids</taxon>
        <taxon>Lamiales</taxon>
        <taxon>Gesneriaceae</taxon>
        <taxon>Didymocarpoideae</taxon>
        <taxon>Trichosporeae</taxon>
        <taxon>Loxocarpinae</taxon>
        <taxon>Dorcoceras</taxon>
    </lineage>
</organism>
<keyword evidence="9" id="KW-1185">Reference proteome</keyword>
<dbReference type="InterPro" id="IPR011598">
    <property type="entry name" value="bHLH_dom"/>
</dbReference>
<accession>A0A2Z7C5P4</accession>
<gene>
    <name evidence="8" type="ORF">F511_13354</name>
</gene>
<keyword evidence="4" id="KW-0804">Transcription</keyword>
<feature type="compositionally biased region" description="Basic and acidic residues" evidence="6">
    <location>
        <begin position="186"/>
        <end position="196"/>
    </location>
</feature>
<dbReference type="Gene3D" id="4.10.280.10">
    <property type="entry name" value="Helix-loop-helix DNA-binding domain"/>
    <property type="match status" value="1"/>
</dbReference>
<dbReference type="GO" id="GO:0003677">
    <property type="term" value="F:DNA binding"/>
    <property type="evidence" value="ECO:0007669"/>
    <property type="project" value="UniProtKB-KW"/>
</dbReference>
<dbReference type="PANTHER" id="PTHR45914">
    <property type="entry name" value="TRANSCRIPTION FACTOR HEC3-RELATED"/>
    <property type="match status" value="1"/>
</dbReference>
<dbReference type="FunFam" id="4.10.280.10:FF:000046">
    <property type="entry name" value="Transcription factor bHLH83"/>
    <property type="match status" value="1"/>
</dbReference>
<evidence type="ECO:0000256" key="4">
    <source>
        <dbReference type="ARBA" id="ARBA00023163"/>
    </source>
</evidence>
<evidence type="ECO:0000313" key="9">
    <source>
        <dbReference type="Proteomes" id="UP000250235"/>
    </source>
</evidence>